<evidence type="ECO:0000313" key="2">
    <source>
        <dbReference type="Proteomes" id="UP000281738"/>
    </source>
</evidence>
<reference evidence="1 2" key="1">
    <citation type="submission" date="2018-11" db="EMBL/GenBank/DDBJ databases">
        <title>Sequencing the genomes of 1000 actinobacteria strains.</title>
        <authorList>
            <person name="Klenk H.-P."/>
        </authorList>
    </citation>
    <scope>NUCLEOTIDE SEQUENCE [LARGE SCALE GENOMIC DNA]</scope>
    <source>
        <strain evidence="1 2">DSM 12652</strain>
    </source>
</reference>
<keyword evidence="2" id="KW-1185">Reference proteome</keyword>
<proteinExistence type="predicted"/>
<comment type="caution">
    <text evidence="1">The sequence shown here is derived from an EMBL/GenBank/DDBJ whole genome shotgun (WGS) entry which is preliminary data.</text>
</comment>
<accession>A0A3N2CXR8</accession>
<evidence type="ECO:0008006" key="3">
    <source>
        <dbReference type="Google" id="ProtNLM"/>
    </source>
</evidence>
<sequence length="101" mass="10260">MTSVDLPGETAGEPDPVDRVADAVVRVPGVTGLHAGSYGEVATYLPGRSVAGVRQRDGVTEVHVTVAMGTAILEAATQVRAAVEAVTGDEVHVVVEDVSPA</sequence>
<dbReference type="Proteomes" id="UP000281738">
    <property type="component" value="Unassembled WGS sequence"/>
</dbReference>
<dbReference type="AlphaFoldDB" id="A0A3N2CXR8"/>
<organism evidence="1 2">
    <name type="scientific">Nocardioides aurantiacus</name>
    <dbReference type="NCBI Taxonomy" id="86796"/>
    <lineage>
        <taxon>Bacteria</taxon>
        <taxon>Bacillati</taxon>
        <taxon>Actinomycetota</taxon>
        <taxon>Actinomycetes</taxon>
        <taxon>Propionibacteriales</taxon>
        <taxon>Nocardioidaceae</taxon>
        <taxon>Nocardioides</taxon>
    </lineage>
</organism>
<dbReference type="EMBL" id="RKHO01000001">
    <property type="protein sequence ID" value="ROR92325.1"/>
    <property type="molecule type" value="Genomic_DNA"/>
</dbReference>
<name>A0A3N2CXR8_9ACTN</name>
<evidence type="ECO:0000313" key="1">
    <source>
        <dbReference type="EMBL" id="ROR92325.1"/>
    </source>
</evidence>
<gene>
    <name evidence="1" type="ORF">EDD33_3214</name>
</gene>
<protein>
    <recommendedName>
        <fullName evidence="3">Alkaline shock family protein YloU</fullName>
    </recommendedName>
</protein>